<dbReference type="EMBL" id="JBHRSX010000014">
    <property type="protein sequence ID" value="MFC3201459.1"/>
    <property type="molecule type" value="Genomic_DNA"/>
</dbReference>
<dbReference type="PANTHER" id="PTHR42776:SF27">
    <property type="entry name" value="DIPEPTIDYL PEPTIDASE FAMILY MEMBER 6"/>
    <property type="match status" value="1"/>
</dbReference>
<protein>
    <submittedName>
        <fullName evidence="3">Alpha/beta hydrolase family protein</fullName>
        <ecNumber evidence="3">3.4.-.-</ecNumber>
    </submittedName>
</protein>
<dbReference type="PANTHER" id="PTHR42776">
    <property type="entry name" value="SERINE PEPTIDASE S9 FAMILY MEMBER"/>
    <property type="match status" value="1"/>
</dbReference>
<dbReference type="GO" id="GO:0016787">
    <property type="term" value="F:hydrolase activity"/>
    <property type="evidence" value="ECO:0007669"/>
    <property type="project" value="UniProtKB-KW"/>
</dbReference>
<proteinExistence type="predicted"/>
<organism evidence="3 4">
    <name type="scientific">Alteromonas oceani</name>
    <dbReference type="NCBI Taxonomy" id="2071609"/>
    <lineage>
        <taxon>Bacteria</taxon>
        <taxon>Pseudomonadati</taxon>
        <taxon>Pseudomonadota</taxon>
        <taxon>Gammaproteobacteria</taxon>
        <taxon>Alteromonadales</taxon>
        <taxon>Alteromonadaceae</taxon>
        <taxon>Alteromonas/Salinimonas group</taxon>
        <taxon>Alteromonas</taxon>
    </lineage>
</organism>
<evidence type="ECO:0000313" key="3">
    <source>
        <dbReference type="EMBL" id="MFC3201459.1"/>
    </source>
</evidence>
<dbReference type="RefSeq" id="WP_164464577.1">
    <property type="nucleotide sequence ID" value="NZ_JBHRSX010000014.1"/>
</dbReference>
<dbReference type="Gene3D" id="3.40.50.1820">
    <property type="entry name" value="alpha/beta hydrolase"/>
    <property type="match status" value="1"/>
</dbReference>
<keyword evidence="4" id="KW-1185">Reference proteome</keyword>
<name>A0ABV7JU34_9ALTE</name>
<dbReference type="InterPro" id="IPR029058">
    <property type="entry name" value="AB_hydrolase_fold"/>
</dbReference>
<accession>A0ABV7JU34</accession>
<evidence type="ECO:0000256" key="1">
    <source>
        <dbReference type="ARBA" id="ARBA00022801"/>
    </source>
</evidence>
<evidence type="ECO:0000259" key="2">
    <source>
        <dbReference type="Pfam" id="PF00326"/>
    </source>
</evidence>
<evidence type="ECO:0000313" key="4">
    <source>
        <dbReference type="Proteomes" id="UP001595477"/>
    </source>
</evidence>
<dbReference type="SUPFAM" id="SSF53474">
    <property type="entry name" value="alpha/beta-Hydrolases"/>
    <property type="match status" value="1"/>
</dbReference>
<dbReference type="InterPro" id="IPR001375">
    <property type="entry name" value="Peptidase_S9_cat"/>
</dbReference>
<reference evidence="4" key="1">
    <citation type="journal article" date="2019" name="Int. J. Syst. Evol. Microbiol.">
        <title>The Global Catalogue of Microorganisms (GCM) 10K type strain sequencing project: providing services to taxonomists for standard genome sequencing and annotation.</title>
        <authorList>
            <consortium name="The Broad Institute Genomics Platform"/>
            <consortium name="The Broad Institute Genome Sequencing Center for Infectious Disease"/>
            <person name="Wu L."/>
            <person name="Ma J."/>
        </authorList>
    </citation>
    <scope>NUCLEOTIDE SEQUENCE [LARGE SCALE GENOMIC DNA]</scope>
    <source>
        <strain evidence="4">KCTC 52449</strain>
    </source>
</reference>
<sequence length="197" mass="21557">MPWAMYVGSGSQYRGASARLTSNNGADEFGGADVQDVTALVDVAADIPMADTSNIALVGWSRGAMQSYLAARELDNVQAIVGIAGVADLEKELNWRLMMEKVCRGRIPDYDNSKSAALAARSVINWLDELPDAPVLLLHGSEDKRVNPEQSRLLAAALDNVGHKNKLVIYEGDNHGLVKNRQTMQQEVIAWLDEYMK</sequence>
<dbReference type="Pfam" id="PF00326">
    <property type="entry name" value="Peptidase_S9"/>
    <property type="match status" value="1"/>
</dbReference>
<dbReference type="EC" id="3.4.-.-" evidence="3"/>
<keyword evidence="1 3" id="KW-0378">Hydrolase</keyword>
<feature type="domain" description="Peptidase S9 prolyl oligopeptidase catalytic" evidence="2">
    <location>
        <begin position="23"/>
        <end position="197"/>
    </location>
</feature>
<comment type="caution">
    <text evidence="3">The sequence shown here is derived from an EMBL/GenBank/DDBJ whole genome shotgun (WGS) entry which is preliminary data.</text>
</comment>
<gene>
    <name evidence="3" type="ORF">ACFOEW_06465</name>
</gene>
<dbReference type="Proteomes" id="UP001595477">
    <property type="component" value="Unassembled WGS sequence"/>
</dbReference>